<dbReference type="PANTHER" id="PTHR14247">
    <property type="entry name" value="BREAST CANCER ANTI-ESTROGEN RESISTANCE PROTEIN 3 HOMOLOG-LIKE PROTEIN"/>
    <property type="match status" value="1"/>
</dbReference>
<dbReference type="EMBL" id="UZAE01001506">
    <property type="protein sequence ID" value="VDN98700.1"/>
    <property type="molecule type" value="Genomic_DNA"/>
</dbReference>
<reference evidence="3 4" key="2">
    <citation type="submission" date="2018-11" db="EMBL/GenBank/DDBJ databases">
        <authorList>
            <consortium name="Pathogen Informatics"/>
        </authorList>
    </citation>
    <scope>NUCLEOTIDE SEQUENCE [LARGE SCALE GENOMIC DNA]</scope>
</reference>
<evidence type="ECO:0000313" key="5">
    <source>
        <dbReference type="WBParaSite" id="HNAJ_0000284201-mRNA-1"/>
    </source>
</evidence>
<evidence type="ECO:0000259" key="2">
    <source>
        <dbReference type="PROSITE" id="PS50001"/>
    </source>
</evidence>
<feature type="domain" description="SH2" evidence="2">
    <location>
        <begin position="17"/>
        <end position="109"/>
    </location>
</feature>
<dbReference type="InterPro" id="IPR051853">
    <property type="entry name" value="SH2-Ras-GEF_adapter"/>
</dbReference>
<dbReference type="AlphaFoldDB" id="A0A0R3T704"/>
<dbReference type="PANTHER" id="PTHR14247:SF8">
    <property type="entry name" value="RAS-GEF DOMAIN-CONTAINING PROTEIN"/>
    <property type="match status" value="1"/>
</dbReference>
<dbReference type="Pfam" id="PF00017">
    <property type="entry name" value="SH2"/>
    <property type="match status" value="1"/>
</dbReference>
<dbReference type="GO" id="GO:0005085">
    <property type="term" value="F:guanyl-nucleotide exchange factor activity"/>
    <property type="evidence" value="ECO:0007669"/>
    <property type="project" value="InterPro"/>
</dbReference>
<keyword evidence="1" id="KW-0727">SH2 domain</keyword>
<dbReference type="InterPro" id="IPR036964">
    <property type="entry name" value="RASGEF_cat_dom_sf"/>
</dbReference>
<dbReference type="OrthoDB" id="9938362at2759"/>
<sequence>MEAPYKMELKFFGEQNWFHGLLSRTAACSRLLDDGSFLVANDVNEPEKFFIFVKWNGKCHEVEIKYNFLTGKYSLGSVEFIDVADLVSYYKDNQLPVLDDLGAVLFVPVPPSPISHIKSTLNGALLGEFKNADYVIPTENRANSRSADNLSLDMEYLSLPECTASSPVRCKLQRQQIRYLPMNDKPPKYQNKNPNMSLGHLNTVSCESKSFSRSTLSLPTCSRFDASPKDSTFQYLVNMCQGFINYDLGLTFLNFIDVAKPLDEEAFDAVSRVVLSAGVDTVAGCLGNETASILALNWLSEAGTSNSLPTDGYSLLLWPAANGFRRDLYNRDRFLSLFVTASIVTLKNGDLKAALLALWVNVIKKLIAYHKDHYTANTIASGILAVQIMNQSLLWEKAFPCDGNPDVINKIKSSLLEHRVQESKLLEATSNCLSKVDQCVPNIAPLVEELYRLQPPDVAAGGLPPSSLMQKLTLAKSIYRRRVCGGGGGSGVLWVKQKWPELQSIQVPDELQSIFRIENILLLLLGPIDISQNDVLESCYGKLSEILTLFVDT</sequence>
<accession>A0A0R3T704</accession>
<reference evidence="5" key="1">
    <citation type="submission" date="2017-02" db="UniProtKB">
        <authorList>
            <consortium name="WormBaseParasite"/>
        </authorList>
    </citation>
    <scope>IDENTIFICATION</scope>
</reference>
<keyword evidence="4" id="KW-1185">Reference proteome</keyword>
<dbReference type="Gene3D" id="3.30.505.10">
    <property type="entry name" value="SH2 domain"/>
    <property type="match status" value="1"/>
</dbReference>
<dbReference type="PROSITE" id="PS50001">
    <property type="entry name" value="SH2"/>
    <property type="match status" value="1"/>
</dbReference>
<proteinExistence type="predicted"/>
<evidence type="ECO:0000256" key="1">
    <source>
        <dbReference type="PROSITE-ProRule" id="PRU00191"/>
    </source>
</evidence>
<dbReference type="Gene3D" id="1.10.840.10">
    <property type="entry name" value="Ras guanine-nucleotide exchange factors catalytic domain"/>
    <property type="match status" value="1"/>
</dbReference>
<dbReference type="SMART" id="SM00252">
    <property type="entry name" value="SH2"/>
    <property type="match status" value="1"/>
</dbReference>
<dbReference type="SUPFAM" id="SSF55550">
    <property type="entry name" value="SH2 domain"/>
    <property type="match status" value="1"/>
</dbReference>
<dbReference type="WBParaSite" id="HNAJ_0000284201-mRNA-1">
    <property type="protein sequence ID" value="HNAJ_0000284201-mRNA-1"/>
    <property type="gene ID" value="HNAJ_0000284201"/>
</dbReference>
<dbReference type="STRING" id="102285.A0A0R3T704"/>
<dbReference type="InterPro" id="IPR000980">
    <property type="entry name" value="SH2"/>
</dbReference>
<organism evidence="5">
    <name type="scientific">Rodentolepis nana</name>
    <name type="common">Dwarf tapeworm</name>
    <name type="synonym">Hymenolepis nana</name>
    <dbReference type="NCBI Taxonomy" id="102285"/>
    <lineage>
        <taxon>Eukaryota</taxon>
        <taxon>Metazoa</taxon>
        <taxon>Spiralia</taxon>
        <taxon>Lophotrochozoa</taxon>
        <taxon>Platyhelminthes</taxon>
        <taxon>Cestoda</taxon>
        <taxon>Eucestoda</taxon>
        <taxon>Cyclophyllidea</taxon>
        <taxon>Hymenolepididae</taxon>
        <taxon>Rodentolepis</taxon>
    </lineage>
</organism>
<dbReference type="InterPro" id="IPR036860">
    <property type="entry name" value="SH2_dom_sf"/>
</dbReference>
<evidence type="ECO:0000313" key="4">
    <source>
        <dbReference type="Proteomes" id="UP000278807"/>
    </source>
</evidence>
<evidence type="ECO:0000313" key="3">
    <source>
        <dbReference type="EMBL" id="VDN98700.1"/>
    </source>
</evidence>
<gene>
    <name evidence="3" type="ORF">HNAJ_LOCUS2841</name>
</gene>
<dbReference type="GO" id="GO:0007264">
    <property type="term" value="P:small GTPase-mediated signal transduction"/>
    <property type="evidence" value="ECO:0007669"/>
    <property type="project" value="InterPro"/>
</dbReference>
<name>A0A0R3T704_RODNA</name>
<dbReference type="Proteomes" id="UP000278807">
    <property type="component" value="Unassembled WGS sequence"/>
</dbReference>
<protein>
    <submittedName>
        <fullName evidence="5">SH2 domain-containing protein</fullName>
    </submittedName>
</protein>